<dbReference type="EMBL" id="CP012808">
    <property type="protein sequence ID" value="ALH94881.1"/>
    <property type="molecule type" value="Genomic_DNA"/>
</dbReference>
<dbReference type="KEGG" id="aei:AOY20_04650"/>
<dbReference type="AlphaFoldDB" id="A0A0N9WBX0"/>
<sequence>MSILKNVGLIVVAGLSTQAFASEFSFDRPGASFSTGTTPVGSLAWEQALPTASYKKSFIDGQNVETTTVHADMMLRTGLTDNLELRLGWQGPGWSRTTTAGRTEKEHGLGDISIGLKQAIDLNDEKLSMAILAEAQIATGNEKFTNDSDIYTLGSSVSYKYTPDLTTAITMLYAHEGDKLSVTAVPNIGYKLTEKWSGFSEFIYKKAEGTNVEYALGSGIIYAPNGRTQLDASIAIDLNGSADSYHAGLGVSYLF</sequence>
<feature type="signal peptide" evidence="1">
    <location>
        <begin position="1"/>
        <end position="21"/>
    </location>
</feature>
<dbReference type="STRING" id="1324350.AOY20_04650"/>
<keyword evidence="1" id="KW-0732">Signal</keyword>
<name>A0A0N9WBX0_9GAMM</name>
<keyword evidence="3" id="KW-1185">Reference proteome</keyword>
<dbReference type="OrthoDB" id="6078166at2"/>
<feature type="chain" id="PRO_5006040057" description="Transporter" evidence="1">
    <location>
        <begin position="22"/>
        <end position="255"/>
    </location>
</feature>
<reference evidence="2 3" key="1">
    <citation type="journal article" date="2015" name="Int. J. Syst. Evol. Microbiol.">
        <title>Acinetobacter equi sp. nov. isolated from horse faeces.</title>
        <authorList>
            <person name="Poppel M.T."/>
            <person name="Skiebe E."/>
            <person name="Laue M."/>
            <person name="Bergmann H."/>
            <person name="Ebersberger I."/>
            <person name="Garn T."/>
            <person name="Fruth A."/>
            <person name="Baumgardt S."/>
            <person name="Busse H.J."/>
            <person name="Wilharm G."/>
        </authorList>
    </citation>
    <scope>NUCLEOTIDE SEQUENCE [LARGE SCALE GENOMIC DNA]</scope>
    <source>
        <strain evidence="2 3">114</strain>
    </source>
</reference>
<dbReference type="RefSeq" id="WP_054580780.1">
    <property type="nucleotide sequence ID" value="NZ_CP012808.1"/>
</dbReference>
<dbReference type="Proteomes" id="UP000064939">
    <property type="component" value="Chromosome"/>
</dbReference>
<protein>
    <recommendedName>
        <fullName evidence="4">Transporter</fullName>
    </recommendedName>
</protein>
<evidence type="ECO:0000313" key="2">
    <source>
        <dbReference type="EMBL" id="ALH94881.1"/>
    </source>
</evidence>
<organism evidence="2 3">
    <name type="scientific">Acinetobacter equi</name>
    <dbReference type="NCBI Taxonomy" id="1324350"/>
    <lineage>
        <taxon>Bacteria</taxon>
        <taxon>Pseudomonadati</taxon>
        <taxon>Pseudomonadota</taxon>
        <taxon>Gammaproteobacteria</taxon>
        <taxon>Moraxellales</taxon>
        <taxon>Moraxellaceae</taxon>
        <taxon>Acinetobacter</taxon>
    </lineage>
</organism>
<dbReference type="Pfam" id="PF13557">
    <property type="entry name" value="Phenol_MetA_deg"/>
    <property type="match status" value="1"/>
</dbReference>
<proteinExistence type="predicted"/>
<evidence type="ECO:0008006" key="4">
    <source>
        <dbReference type="Google" id="ProtNLM"/>
    </source>
</evidence>
<evidence type="ECO:0000256" key="1">
    <source>
        <dbReference type="SAM" id="SignalP"/>
    </source>
</evidence>
<accession>A0A0N9WBX0</accession>
<dbReference type="InterPro" id="IPR025737">
    <property type="entry name" value="FApF"/>
</dbReference>
<gene>
    <name evidence="2" type="ORF">AOY20_04650</name>
</gene>
<evidence type="ECO:0000313" key="3">
    <source>
        <dbReference type="Proteomes" id="UP000064939"/>
    </source>
</evidence>